<feature type="compositionally biased region" description="Low complexity" evidence="1">
    <location>
        <begin position="41"/>
        <end position="50"/>
    </location>
</feature>
<sequence>MSEEPTPGATSPSPSLPAEVPSGTPSAQPPSGRPVPSAGRPTPLSATELPTLPPTPTLPKTPTDSRRTDVLAGRIVRGGDGPCYGLVTDDGREYALYGAGMGTYGTGTTVKVTISSAVPRIDCGPGIPASIVKISPVG</sequence>
<dbReference type="AlphaFoldDB" id="A0A1C5IXS2"/>
<gene>
    <name evidence="2" type="ORF">GA0070614_3607</name>
</gene>
<keyword evidence="3" id="KW-1185">Reference proteome</keyword>
<protein>
    <submittedName>
        <fullName evidence="2">Uncharacterized protein</fullName>
    </submittedName>
</protein>
<dbReference type="EMBL" id="LT607753">
    <property type="protein sequence ID" value="SCG63167.1"/>
    <property type="molecule type" value="Genomic_DNA"/>
</dbReference>
<name>A0A1C5IXS2_9ACTN</name>
<reference evidence="3" key="1">
    <citation type="submission" date="2016-06" db="EMBL/GenBank/DDBJ databases">
        <authorList>
            <person name="Varghese N."/>
            <person name="Submissions Spin"/>
        </authorList>
    </citation>
    <scope>NUCLEOTIDE SEQUENCE [LARGE SCALE GENOMIC DNA]</scope>
    <source>
        <strain evidence="3">DSM 45161</strain>
    </source>
</reference>
<proteinExistence type="predicted"/>
<feature type="region of interest" description="Disordered" evidence="1">
    <location>
        <begin position="1"/>
        <end position="69"/>
    </location>
</feature>
<dbReference type="RefSeq" id="WP_197701341.1">
    <property type="nucleotide sequence ID" value="NZ_LT607753.1"/>
</dbReference>
<evidence type="ECO:0000313" key="2">
    <source>
        <dbReference type="EMBL" id="SCG63167.1"/>
    </source>
</evidence>
<evidence type="ECO:0000256" key="1">
    <source>
        <dbReference type="SAM" id="MobiDB-lite"/>
    </source>
</evidence>
<organism evidence="2 3">
    <name type="scientific">Micromonospora coxensis</name>
    <dbReference type="NCBI Taxonomy" id="356852"/>
    <lineage>
        <taxon>Bacteria</taxon>
        <taxon>Bacillati</taxon>
        <taxon>Actinomycetota</taxon>
        <taxon>Actinomycetes</taxon>
        <taxon>Micromonosporales</taxon>
        <taxon>Micromonosporaceae</taxon>
        <taxon>Micromonospora</taxon>
    </lineage>
</organism>
<dbReference type="Proteomes" id="UP000198215">
    <property type="component" value="Chromosome I"/>
</dbReference>
<accession>A0A1C5IXS2</accession>
<evidence type="ECO:0000313" key="3">
    <source>
        <dbReference type="Proteomes" id="UP000198215"/>
    </source>
</evidence>